<protein>
    <recommendedName>
        <fullName evidence="6 7">Small ribosomal subunit protein bS20</fullName>
    </recommendedName>
</protein>
<dbReference type="PANTHER" id="PTHR33398:SF1">
    <property type="entry name" value="SMALL RIBOSOMAL SUBUNIT PROTEIN BS20C"/>
    <property type="match status" value="1"/>
</dbReference>
<keyword evidence="2 7" id="KW-0699">rRNA-binding</keyword>
<dbReference type="NCBIfam" id="TIGR00029">
    <property type="entry name" value="S20"/>
    <property type="match status" value="1"/>
</dbReference>
<evidence type="ECO:0000256" key="5">
    <source>
        <dbReference type="ARBA" id="ARBA00023274"/>
    </source>
</evidence>
<evidence type="ECO:0000256" key="7">
    <source>
        <dbReference type="HAMAP-Rule" id="MF_00500"/>
    </source>
</evidence>
<evidence type="ECO:0000313" key="9">
    <source>
        <dbReference type="EMBL" id="ASD29988.1"/>
    </source>
</evidence>
<feature type="region of interest" description="Disordered" evidence="8">
    <location>
        <begin position="1"/>
        <end position="25"/>
    </location>
</feature>
<reference evidence="9 10" key="1">
    <citation type="submission" date="2017-06" db="EMBL/GenBank/DDBJ databases">
        <title>Genome Sequencing and Comparative Genomics Analysis of Five Ureaplasma Urealyticums with Different Drug Resistance.</title>
        <authorList>
            <person name="Ma L."/>
            <person name="Jia T."/>
        </authorList>
    </citation>
    <scope>NUCLEOTIDE SEQUENCE [LARGE SCALE GENOMIC DNA]</scope>
    <source>
        <strain evidence="10">hebnu uu3</strain>
    </source>
</reference>
<evidence type="ECO:0000256" key="8">
    <source>
        <dbReference type="SAM" id="MobiDB-lite"/>
    </source>
</evidence>
<dbReference type="RefSeq" id="WP_006688746.1">
    <property type="nucleotide sequence ID" value="NZ_CAMQQM010000014.1"/>
</dbReference>
<dbReference type="AlphaFoldDB" id="A0AAC9X6W3"/>
<keyword evidence="5 7" id="KW-0687">Ribonucleoprotein</keyword>
<keyword evidence="4 7" id="KW-0689">Ribosomal protein</keyword>
<evidence type="ECO:0000256" key="2">
    <source>
        <dbReference type="ARBA" id="ARBA00022730"/>
    </source>
</evidence>
<evidence type="ECO:0000256" key="4">
    <source>
        <dbReference type="ARBA" id="ARBA00022980"/>
    </source>
</evidence>
<organism evidence="9 10">
    <name type="scientific">Ureaplasma parvum</name>
    <name type="common">Ureaplasma urealyticum biotype 1</name>
    <dbReference type="NCBI Taxonomy" id="134821"/>
    <lineage>
        <taxon>Bacteria</taxon>
        <taxon>Bacillati</taxon>
        <taxon>Mycoplasmatota</taxon>
        <taxon>Mycoplasmoidales</taxon>
        <taxon>Mycoplasmoidaceae</taxon>
        <taxon>Ureaplasma</taxon>
    </lineage>
</organism>
<dbReference type="OMA" id="YRQNQKT"/>
<name>A0AAC9X6W3_UREPR</name>
<evidence type="ECO:0000256" key="6">
    <source>
        <dbReference type="ARBA" id="ARBA00035136"/>
    </source>
</evidence>
<dbReference type="Proteomes" id="UP000197054">
    <property type="component" value="Chromosome"/>
</dbReference>
<evidence type="ECO:0000256" key="1">
    <source>
        <dbReference type="ARBA" id="ARBA00007634"/>
    </source>
</evidence>
<dbReference type="Pfam" id="PF01649">
    <property type="entry name" value="Ribosomal_S20p"/>
    <property type="match status" value="1"/>
</dbReference>
<dbReference type="PANTHER" id="PTHR33398">
    <property type="entry name" value="30S RIBOSOMAL PROTEIN S20"/>
    <property type="match status" value="1"/>
</dbReference>
<comment type="similarity">
    <text evidence="1 7">Belongs to the bacterial ribosomal protein bS20 family.</text>
</comment>
<dbReference type="SUPFAM" id="SSF46992">
    <property type="entry name" value="Ribosomal protein S20"/>
    <property type="match status" value="1"/>
</dbReference>
<dbReference type="GeneID" id="29672499"/>
<dbReference type="InterPro" id="IPR036510">
    <property type="entry name" value="Ribosomal_bS20_sf"/>
</dbReference>
<keyword evidence="3 7" id="KW-0694">RNA-binding</keyword>
<dbReference type="Gene3D" id="1.20.58.110">
    <property type="entry name" value="Ribosomal protein S20"/>
    <property type="match status" value="1"/>
</dbReference>
<evidence type="ECO:0000313" key="10">
    <source>
        <dbReference type="Proteomes" id="UP000197054"/>
    </source>
</evidence>
<dbReference type="HAMAP" id="MF_00500">
    <property type="entry name" value="Ribosomal_bS20"/>
    <property type="match status" value="1"/>
</dbReference>
<dbReference type="GO" id="GO:0003735">
    <property type="term" value="F:structural constituent of ribosome"/>
    <property type="evidence" value="ECO:0007669"/>
    <property type="project" value="InterPro"/>
</dbReference>
<dbReference type="EMBL" id="CP021991">
    <property type="protein sequence ID" value="ASD29988.1"/>
    <property type="molecule type" value="Genomic_DNA"/>
</dbReference>
<dbReference type="SMR" id="A0AAC9X6W3"/>
<dbReference type="GO" id="GO:0070181">
    <property type="term" value="F:small ribosomal subunit rRNA binding"/>
    <property type="evidence" value="ECO:0007669"/>
    <property type="project" value="TreeGrafter"/>
</dbReference>
<dbReference type="GO" id="GO:0006412">
    <property type="term" value="P:translation"/>
    <property type="evidence" value="ECO:0007669"/>
    <property type="project" value="UniProtKB-UniRule"/>
</dbReference>
<gene>
    <name evidence="7" type="primary">rpsT</name>
    <name evidence="9" type="ORF">CEG42_01980</name>
</gene>
<accession>A0AAC9X6W3</accession>
<evidence type="ECO:0000256" key="3">
    <source>
        <dbReference type="ARBA" id="ARBA00022884"/>
    </source>
</evidence>
<sequence length="84" mass="9584">MANIVSNEKTYRHTQKVRKENHAKMSKLRTIVKKTRSSNEQAQLNEAYKVIDTTASKGVIHKNKANRLKSRTAKAFKTNLEVTA</sequence>
<proteinExistence type="inferred from homology"/>
<dbReference type="InterPro" id="IPR002583">
    <property type="entry name" value="Ribosomal_bS20"/>
</dbReference>
<dbReference type="GO" id="GO:0005829">
    <property type="term" value="C:cytosol"/>
    <property type="evidence" value="ECO:0007669"/>
    <property type="project" value="TreeGrafter"/>
</dbReference>
<dbReference type="GO" id="GO:0015935">
    <property type="term" value="C:small ribosomal subunit"/>
    <property type="evidence" value="ECO:0007669"/>
    <property type="project" value="TreeGrafter"/>
</dbReference>
<comment type="function">
    <text evidence="7">Binds directly to 16S ribosomal RNA.</text>
</comment>